<evidence type="ECO:0000313" key="1">
    <source>
        <dbReference type="EMBL" id="OAG10335.1"/>
    </source>
</evidence>
<dbReference type="EMBL" id="KV441549">
    <property type="protein sequence ID" value="OAG10335.1"/>
    <property type="molecule type" value="Genomic_DNA"/>
</dbReference>
<evidence type="ECO:0000313" key="2">
    <source>
        <dbReference type="Proteomes" id="UP000077069"/>
    </source>
</evidence>
<dbReference type="Proteomes" id="UP000077069">
    <property type="component" value="Unassembled WGS sequence"/>
</dbReference>
<dbReference type="AlphaFoldDB" id="A0A177CS32"/>
<name>A0A177CS32_9PLEO</name>
<dbReference type="GeneID" id="28769926"/>
<dbReference type="InParanoid" id="A0A177CS32"/>
<protein>
    <submittedName>
        <fullName evidence="1">Uncharacterized protein</fullName>
    </submittedName>
</protein>
<organism evidence="1 2">
    <name type="scientific">Paraphaeosphaeria sporulosa</name>
    <dbReference type="NCBI Taxonomy" id="1460663"/>
    <lineage>
        <taxon>Eukaryota</taxon>
        <taxon>Fungi</taxon>
        <taxon>Dikarya</taxon>
        <taxon>Ascomycota</taxon>
        <taxon>Pezizomycotina</taxon>
        <taxon>Dothideomycetes</taxon>
        <taxon>Pleosporomycetidae</taxon>
        <taxon>Pleosporales</taxon>
        <taxon>Massarineae</taxon>
        <taxon>Didymosphaeriaceae</taxon>
        <taxon>Paraphaeosphaeria</taxon>
    </lineage>
</organism>
<keyword evidence="2" id="KW-1185">Reference proteome</keyword>
<dbReference type="RefSeq" id="XP_018040700.1">
    <property type="nucleotide sequence ID" value="XM_018186440.1"/>
</dbReference>
<proteinExistence type="predicted"/>
<sequence length="286" mass="32194">MRHAMFHVRGTSALLQEAEGLPSITLPKNELRLEFGQVQVQSPKLIYHSSDFDALGLEELWPLGLILGRNSSKNEAVEARRDTTLAPVLRSASARKCASRVDNLYSLDASAQHPHDMNSAILEIAPLGHTLNQTHYATQVMYRLYDLNDAKMMPNPAFLHAGLSNIWTNSCISSVNECRSPFYFGNGVADSIKLKHSARIPWTNDLHAMTGPMRCPRLTYFSNVYDTMEQAHGIESDQANQRYNEAPAFVLVLVVSSPQVWHVATLRLRRCFVQCRCRCRWHIACG</sequence>
<reference evidence="1 2" key="1">
    <citation type="submission" date="2016-05" db="EMBL/GenBank/DDBJ databases">
        <title>Comparative analysis of secretome profiles of manganese(II)-oxidizing ascomycete fungi.</title>
        <authorList>
            <consortium name="DOE Joint Genome Institute"/>
            <person name="Zeiner C.A."/>
            <person name="Purvine S.O."/>
            <person name="Zink E.M."/>
            <person name="Wu S."/>
            <person name="Pasa-Tolic L."/>
            <person name="Chaput D.L."/>
            <person name="Haridas S."/>
            <person name="Grigoriev I.V."/>
            <person name="Santelli C.M."/>
            <person name="Hansel C.M."/>
        </authorList>
    </citation>
    <scope>NUCLEOTIDE SEQUENCE [LARGE SCALE GENOMIC DNA]</scope>
    <source>
        <strain evidence="1 2">AP3s5-JAC2a</strain>
    </source>
</reference>
<gene>
    <name evidence="1" type="ORF">CC84DRAFT_479987</name>
</gene>
<accession>A0A177CS32</accession>